<dbReference type="EMBL" id="GBHO01016461">
    <property type="protein sequence ID" value="JAG27143.1"/>
    <property type="molecule type" value="Transcribed_RNA"/>
</dbReference>
<dbReference type="EMBL" id="GBHO01033111">
    <property type="protein sequence ID" value="JAG10493.1"/>
    <property type="molecule type" value="Transcribed_RNA"/>
</dbReference>
<name>A0A0A9YQ18_LYGHE</name>
<proteinExistence type="predicted"/>
<dbReference type="EMBL" id="GBHO01008487">
    <property type="protein sequence ID" value="JAG35117.1"/>
    <property type="molecule type" value="Transcribed_RNA"/>
</dbReference>
<accession>A0A0A9YQ18</accession>
<dbReference type="GO" id="GO:0003676">
    <property type="term" value="F:nucleic acid binding"/>
    <property type="evidence" value="ECO:0007669"/>
    <property type="project" value="InterPro"/>
</dbReference>
<evidence type="ECO:0000313" key="5">
    <source>
        <dbReference type="EMBL" id="JAG10493.1"/>
    </source>
</evidence>
<dbReference type="PROSITE" id="PS50994">
    <property type="entry name" value="INTEGRASE"/>
    <property type="match status" value="1"/>
</dbReference>
<dbReference type="EMBL" id="GBHO01033114">
    <property type="protein sequence ID" value="JAG10490.1"/>
    <property type="molecule type" value="Transcribed_RNA"/>
</dbReference>
<evidence type="ECO:0000313" key="11">
    <source>
        <dbReference type="EMBL" id="JAG35117.1"/>
    </source>
</evidence>
<dbReference type="Gene3D" id="3.30.420.10">
    <property type="entry name" value="Ribonuclease H-like superfamily/Ribonuclease H"/>
    <property type="match status" value="1"/>
</dbReference>
<dbReference type="EMBL" id="GBHO01008488">
    <property type="protein sequence ID" value="JAG35116.1"/>
    <property type="molecule type" value="Transcribed_RNA"/>
</dbReference>
<dbReference type="InterPro" id="IPR050951">
    <property type="entry name" value="Retrovirus_Pol_polyprotein"/>
</dbReference>
<reference evidence="9" key="1">
    <citation type="journal article" date="2014" name="PLoS ONE">
        <title>Transcriptome-Based Identification of ABC Transporters in the Western Tarnished Plant Bug Lygus hesperus.</title>
        <authorList>
            <person name="Hull J.J."/>
            <person name="Chaney K."/>
            <person name="Geib S.M."/>
            <person name="Fabrick J.A."/>
            <person name="Brent C.S."/>
            <person name="Walsh D."/>
            <person name="Lavine L.C."/>
        </authorList>
    </citation>
    <scope>NUCLEOTIDE SEQUENCE</scope>
</reference>
<dbReference type="PANTHER" id="PTHR37984:SF5">
    <property type="entry name" value="PROTEIN NYNRIN-LIKE"/>
    <property type="match status" value="1"/>
</dbReference>
<dbReference type="InterPro" id="IPR041588">
    <property type="entry name" value="Integrase_H2C2"/>
</dbReference>
<dbReference type="PANTHER" id="PTHR37984">
    <property type="entry name" value="PROTEIN CBG26694"/>
    <property type="match status" value="1"/>
</dbReference>
<dbReference type="GO" id="GO:0015074">
    <property type="term" value="P:DNA integration"/>
    <property type="evidence" value="ECO:0007669"/>
    <property type="project" value="InterPro"/>
</dbReference>
<feature type="domain" description="Integrase catalytic" evidence="2">
    <location>
        <begin position="73"/>
        <end position="228"/>
    </location>
</feature>
<dbReference type="SUPFAM" id="SSF53098">
    <property type="entry name" value="Ribonuclease H-like"/>
    <property type="match status" value="1"/>
</dbReference>
<evidence type="ECO:0000313" key="10">
    <source>
        <dbReference type="EMBL" id="JAG35116.1"/>
    </source>
</evidence>
<evidence type="ECO:0000259" key="2">
    <source>
        <dbReference type="PROSITE" id="PS50994"/>
    </source>
</evidence>
<dbReference type="InterPro" id="IPR036397">
    <property type="entry name" value="RNaseH_sf"/>
</dbReference>
<organism evidence="9">
    <name type="scientific">Lygus hesperus</name>
    <name type="common">Western plant bug</name>
    <dbReference type="NCBI Taxonomy" id="30085"/>
    <lineage>
        <taxon>Eukaryota</taxon>
        <taxon>Metazoa</taxon>
        <taxon>Ecdysozoa</taxon>
        <taxon>Arthropoda</taxon>
        <taxon>Hexapoda</taxon>
        <taxon>Insecta</taxon>
        <taxon>Pterygota</taxon>
        <taxon>Neoptera</taxon>
        <taxon>Paraneoptera</taxon>
        <taxon>Hemiptera</taxon>
        <taxon>Heteroptera</taxon>
        <taxon>Panheteroptera</taxon>
        <taxon>Cimicomorpha</taxon>
        <taxon>Miridae</taxon>
        <taxon>Mirini</taxon>
        <taxon>Lygus</taxon>
    </lineage>
</organism>
<dbReference type="Gene3D" id="1.10.340.70">
    <property type="match status" value="1"/>
</dbReference>
<reference evidence="9" key="2">
    <citation type="submission" date="2014-07" db="EMBL/GenBank/DDBJ databases">
        <authorList>
            <person name="Hull J."/>
        </authorList>
    </citation>
    <scope>NUCLEOTIDE SEQUENCE</scope>
</reference>
<evidence type="ECO:0000313" key="9">
    <source>
        <dbReference type="EMBL" id="JAG35112.1"/>
    </source>
</evidence>
<dbReference type="GO" id="GO:0003964">
    <property type="term" value="F:RNA-directed DNA polymerase activity"/>
    <property type="evidence" value="ECO:0007669"/>
    <property type="project" value="UniProtKB-EC"/>
</dbReference>
<sequence>MGISCNYTTKHRDAILRELHDSHMRISKMKALARSYFWWPKIDHSIEQLGKNCHICLGNRPETPKTVVSQWPEAKYPFQRVHIDLAGPIFGNKNFLILIDAYSKWPEVFELRKTDTFNIVECLREVLAIFGIPSTLVSDNAPNLTSEMFKNFCTNNGISHLTSPTFHAASNGAAENFVKTFKYSLTKMIQDSTNDLCIPDCKNFCICIAIRLILQLTETQLNLCSTEN</sequence>
<protein>
    <recommendedName>
        <fullName evidence="1">RNA-directed DNA polymerase</fullName>
        <ecNumber evidence="1">2.7.7.49</ecNumber>
    </recommendedName>
</protein>
<dbReference type="InterPro" id="IPR001584">
    <property type="entry name" value="Integrase_cat-core"/>
</dbReference>
<gene>
    <name evidence="9" type="primary">K02A2.6_44</name>
    <name evidence="10" type="synonym">K02A2.6_11</name>
    <name evidence="11" type="synonym">K02A2.6_12</name>
    <name evidence="12" type="synonym">K02A2.6_42</name>
    <name evidence="6" type="synonym">K02A2.6_78</name>
    <name evidence="6" type="ORF">CM83_43339</name>
    <name evidence="5" type="ORF">CM83_43340</name>
    <name evidence="3" type="ORF">CM83_43341</name>
    <name evidence="4" type="ORF">CM83_43344</name>
    <name evidence="7" type="ORF">CM83_43345</name>
    <name evidence="8" type="ORF">CM83_43346</name>
    <name evidence="9" type="ORF">CM83_43350</name>
    <name evidence="11" type="ORF">CM83_43352</name>
    <name evidence="10" type="ORF">CM83_43353</name>
    <name evidence="12" type="ORF">CM83_43355</name>
</gene>
<dbReference type="InterPro" id="IPR012337">
    <property type="entry name" value="RNaseH-like_sf"/>
</dbReference>
<evidence type="ECO:0000313" key="3">
    <source>
        <dbReference type="EMBL" id="JAG10489.1"/>
    </source>
</evidence>
<dbReference type="AlphaFoldDB" id="A0A0A9YQ18"/>
<dbReference type="EC" id="2.7.7.49" evidence="1"/>
<evidence type="ECO:0000313" key="8">
    <source>
        <dbReference type="EMBL" id="JAG27143.1"/>
    </source>
</evidence>
<dbReference type="Pfam" id="PF17921">
    <property type="entry name" value="Integrase_H2C2"/>
    <property type="match status" value="1"/>
</dbReference>
<dbReference type="EMBL" id="GBHO01008485">
    <property type="protein sequence ID" value="JAG35119.1"/>
    <property type="molecule type" value="Transcribed_RNA"/>
</dbReference>
<evidence type="ECO:0000313" key="7">
    <source>
        <dbReference type="EMBL" id="JAG10497.1"/>
    </source>
</evidence>
<evidence type="ECO:0000313" key="12">
    <source>
        <dbReference type="EMBL" id="JAG35119.1"/>
    </source>
</evidence>
<evidence type="ECO:0000313" key="4">
    <source>
        <dbReference type="EMBL" id="JAG10490.1"/>
    </source>
</evidence>
<evidence type="ECO:0000256" key="1">
    <source>
        <dbReference type="ARBA" id="ARBA00012493"/>
    </source>
</evidence>
<dbReference type="EMBL" id="GBHO01008492">
    <property type="protein sequence ID" value="JAG35112.1"/>
    <property type="molecule type" value="Transcribed_RNA"/>
</dbReference>
<dbReference type="Pfam" id="PF00665">
    <property type="entry name" value="rve"/>
    <property type="match status" value="1"/>
</dbReference>
<dbReference type="EMBL" id="GBHO01033110">
    <property type="protein sequence ID" value="JAG10494.1"/>
    <property type="molecule type" value="Transcribed_RNA"/>
</dbReference>
<evidence type="ECO:0000313" key="6">
    <source>
        <dbReference type="EMBL" id="JAG10494.1"/>
    </source>
</evidence>
<dbReference type="EMBL" id="GBHO01033115">
    <property type="protein sequence ID" value="JAG10489.1"/>
    <property type="molecule type" value="Transcribed_RNA"/>
</dbReference>
<dbReference type="EMBL" id="GBHO01033107">
    <property type="protein sequence ID" value="JAG10497.1"/>
    <property type="molecule type" value="Transcribed_RNA"/>
</dbReference>